<comment type="caution">
    <text evidence="3">The sequence shown here is derived from an EMBL/GenBank/DDBJ whole genome shotgun (WGS) entry which is preliminary data.</text>
</comment>
<dbReference type="InterPro" id="IPR001763">
    <property type="entry name" value="Rhodanese-like_dom"/>
</dbReference>
<dbReference type="PANTHER" id="PTHR10828">
    <property type="entry name" value="M-PHASE INDUCER PHOSPHATASE DUAL SPECIFICITY PHOSPHATASE CDC25"/>
    <property type="match status" value="1"/>
</dbReference>
<evidence type="ECO:0000259" key="2">
    <source>
        <dbReference type="PROSITE" id="PS50206"/>
    </source>
</evidence>
<organism evidence="3 4">
    <name type="scientific">Immersiella caudata</name>
    <dbReference type="NCBI Taxonomy" id="314043"/>
    <lineage>
        <taxon>Eukaryota</taxon>
        <taxon>Fungi</taxon>
        <taxon>Dikarya</taxon>
        <taxon>Ascomycota</taxon>
        <taxon>Pezizomycotina</taxon>
        <taxon>Sordariomycetes</taxon>
        <taxon>Sordariomycetidae</taxon>
        <taxon>Sordariales</taxon>
        <taxon>Lasiosphaeriaceae</taxon>
        <taxon>Immersiella</taxon>
    </lineage>
</organism>
<proteinExistence type="predicted"/>
<dbReference type="Proteomes" id="UP001175000">
    <property type="component" value="Unassembled WGS sequence"/>
</dbReference>
<name>A0AA39WJM1_9PEZI</name>
<dbReference type="GO" id="GO:0005634">
    <property type="term" value="C:nucleus"/>
    <property type="evidence" value="ECO:0007669"/>
    <property type="project" value="TreeGrafter"/>
</dbReference>
<dbReference type="GO" id="GO:0005737">
    <property type="term" value="C:cytoplasm"/>
    <property type="evidence" value="ECO:0007669"/>
    <property type="project" value="TreeGrafter"/>
</dbReference>
<dbReference type="InterPro" id="IPR036873">
    <property type="entry name" value="Rhodanese-like_dom_sf"/>
</dbReference>
<evidence type="ECO:0000256" key="1">
    <source>
        <dbReference type="SAM" id="MobiDB-lite"/>
    </source>
</evidence>
<evidence type="ECO:0000313" key="3">
    <source>
        <dbReference type="EMBL" id="KAK0616629.1"/>
    </source>
</evidence>
<evidence type="ECO:0000313" key="4">
    <source>
        <dbReference type="Proteomes" id="UP001175000"/>
    </source>
</evidence>
<feature type="region of interest" description="Disordered" evidence="1">
    <location>
        <begin position="25"/>
        <end position="51"/>
    </location>
</feature>
<keyword evidence="4" id="KW-1185">Reference proteome</keyword>
<dbReference type="SUPFAM" id="SSF52821">
    <property type="entry name" value="Rhodanese/Cell cycle control phosphatase"/>
    <property type="match status" value="1"/>
</dbReference>
<sequence>MQLPRTLSKFQPRSLNHLCRATMSTTTRVPPTEASPPPWHAAYPAPRTSQPNGMTREEVLAMLNSQLKDNSPSCQRDFVLVDLRRNDHEGGTIRGSINLPAQSLYPTIPTLYSLFKVANVRRVLWYCGSSGGRGTRAAGWFADHIEEQGDKEMQSLVLVGGIKGWARAGSECTEWMDGYDVSVWSKLDS</sequence>
<dbReference type="PROSITE" id="PS50206">
    <property type="entry name" value="RHODANESE_3"/>
    <property type="match status" value="1"/>
</dbReference>
<dbReference type="PANTHER" id="PTHR10828:SF50">
    <property type="entry name" value="REDUCTASE (ARC2), PUTATIVE (AFU_ORTHOLOGUE AFUA_6G13400)-RELATED"/>
    <property type="match status" value="1"/>
</dbReference>
<accession>A0AA39WJM1</accession>
<dbReference type="EMBL" id="JAULSU010000005">
    <property type="protein sequence ID" value="KAK0616629.1"/>
    <property type="molecule type" value="Genomic_DNA"/>
</dbReference>
<dbReference type="Pfam" id="PF00581">
    <property type="entry name" value="Rhodanese"/>
    <property type="match status" value="1"/>
</dbReference>
<dbReference type="SMART" id="SM00450">
    <property type="entry name" value="RHOD"/>
    <property type="match status" value="1"/>
</dbReference>
<gene>
    <name evidence="3" type="ORF">B0T14DRAFT_523530</name>
</gene>
<feature type="domain" description="Rhodanese" evidence="2">
    <location>
        <begin position="74"/>
        <end position="174"/>
    </location>
</feature>
<dbReference type="Gene3D" id="3.40.250.10">
    <property type="entry name" value="Rhodanese-like domain"/>
    <property type="match status" value="1"/>
</dbReference>
<dbReference type="GO" id="GO:0004725">
    <property type="term" value="F:protein tyrosine phosphatase activity"/>
    <property type="evidence" value="ECO:0007669"/>
    <property type="project" value="TreeGrafter"/>
</dbReference>
<dbReference type="AlphaFoldDB" id="A0AA39WJM1"/>
<protein>
    <submittedName>
        <fullName evidence="3">Rhodanese-like domain-containing protein</fullName>
    </submittedName>
</protein>
<reference evidence="3" key="1">
    <citation type="submission" date="2023-06" db="EMBL/GenBank/DDBJ databases">
        <title>Genome-scale phylogeny and comparative genomics of the fungal order Sordariales.</title>
        <authorList>
            <consortium name="Lawrence Berkeley National Laboratory"/>
            <person name="Hensen N."/>
            <person name="Bonometti L."/>
            <person name="Westerberg I."/>
            <person name="Brannstrom I.O."/>
            <person name="Guillou S."/>
            <person name="Cros-Aarteil S."/>
            <person name="Calhoun S."/>
            <person name="Haridas S."/>
            <person name="Kuo A."/>
            <person name="Mondo S."/>
            <person name="Pangilinan J."/>
            <person name="Riley R."/>
            <person name="Labutti K."/>
            <person name="Andreopoulos B."/>
            <person name="Lipzen A."/>
            <person name="Chen C."/>
            <person name="Yanf M."/>
            <person name="Daum C."/>
            <person name="Ng V."/>
            <person name="Clum A."/>
            <person name="Steindorff A."/>
            <person name="Ohm R."/>
            <person name="Martin F."/>
            <person name="Silar P."/>
            <person name="Natvig D."/>
            <person name="Lalanne C."/>
            <person name="Gautier V."/>
            <person name="Ament-Velasquez S.L."/>
            <person name="Kruys A."/>
            <person name="Hutchinson M.I."/>
            <person name="Powell A.J."/>
            <person name="Barry K."/>
            <person name="Miller A.N."/>
            <person name="Grigoriev I.V."/>
            <person name="Debuchy R."/>
            <person name="Gladieux P."/>
            <person name="Thoren M.H."/>
            <person name="Johannesson H."/>
        </authorList>
    </citation>
    <scope>NUCLEOTIDE SEQUENCE</scope>
    <source>
        <strain evidence="3">CBS 606.72</strain>
    </source>
</reference>